<evidence type="ECO:0000313" key="8">
    <source>
        <dbReference type="Proteomes" id="UP001519325"/>
    </source>
</evidence>
<dbReference type="PRINTS" id="PR00400">
    <property type="entry name" value="TETREPRESSOR"/>
</dbReference>
<dbReference type="PANTHER" id="PTHR30055">
    <property type="entry name" value="HTH-TYPE TRANSCRIPTIONAL REGULATOR RUTR"/>
    <property type="match status" value="1"/>
</dbReference>
<proteinExistence type="predicted"/>
<sequence length="226" mass="24759">MVTDQRPRLSREQILHTAVARADRDGMEAVTMRSVATDLGVEAMSLYHHVANKAELLDGMAEVVIGAINGVVEPLTAESPADWKPVLRQRILLAREVLLQHPWAPVLIGTRSPMTLSLITYFDAVIGLLRTGGFSYDLAHHALHALGSRALGFTQELFGSAGEQTDAEATAQLAAMADQFPNIAGMIADEPHDDGEPKLGWCDDQTEFEFGLDLILDGLDRMRERF</sequence>
<keyword evidence="2" id="KW-0805">Transcription regulation</keyword>
<dbReference type="Gene3D" id="1.10.357.10">
    <property type="entry name" value="Tetracycline Repressor, domain 2"/>
    <property type="match status" value="1"/>
</dbReference>
<evidence type="ECO:0000259" key="6">
    <source>
        <dbReference type="PROSITE" id="PS50977"/>
    </source>
</evidence>
<dbReference type="InterPro" id="IPR009057">
    <property type="entry name" value="Homeodomain-like_sf"/>
</dbReference>
<evidence type="ECO:0000256" key="5">
    <source>
        <dbReference type="PROSITE-ProRule" id="PRU00335"/>
    </source>
</evidence>
<organism evidence="7 8">
    <name type="scientific">Nocardia goodfellowii</name>
    <dbReference type="NCBI Taxonomy" id="882446"/>
    <lineage>
        <taxon>Bacteria</taxon>
        <taxon>Bacillati</taxon>
        <taxon>Actinomycetota</taxon>
        <taxon>Actinomycetes</taxon>
        <taxon>Mycobacteriales</taxon>
        <taxon>Nocardiaceae</taxon>
        <taxon>Nocardia</taxon>
    </lineage>
</organism>
<evidence type="ECO:0000313" key="7">
    <source>
        <dbReference type="EMBL" id="MBP2194229.1"/>
    </source>
</evidence>
<feature type="domain" description="HTH tetR-type" evidence="6">
    <location>
        <begin position="8"/>
        <end position="68"/>
    </location>
</feature>
<feature type="DNA-binding region" description="H-T-H motif" evidence="5">
    <location>
        <begin position="31"/>
        <end position="50"/>
    </location>
</feature>
<dbReference type="Gene3D" id="1.10.10.60">
    <property type="entry name" value="Homeodomain-like"/>
    <property type="match status" value="1"/>
</dbReference>
<keyword evidence="4" id="KW-0804">Transcription</keyword>
<gene>
    <name evidence="7" type="ORF">BJ987_007130</name>
</gene>
<accession>A0ABS4QT78</accession>
<reference evidence="7 8" key="1">
    <citation type="submission" date="2021-03" db="EMBL/GenBank/DDBJ databases">
        <title>Sequencing the genomes of 1000 actinobacteria strains.</title>
        <authorList>
            <person name="Klenk H.-P."/>
        </authorList>
    </citation>
    <scope>NUCLEOTIDE SEQUENCE [LARGE SCALE GENOMIC DNA]</scope>
    <source>
        <strain evidence="7 8">DSM 45516</strain>
    </source>
</reference>
<keyword evidence="3 5" id="KW-0238">DNA-binding</keyword>
<dbReference type="RefSeq" id="WP_209897382.1">
    <property type="nucleotide sequence ID" value="NZ_JAGGMR010000001.1"/>
</dbReference>
<keyword evidence="1" id="KW-0678">Repressor</keyword>
<evidence type="ECO:0000256" key="1">
    <source>
        <dbReference type="ARBA" id="ARBA00022491"/>
    </source>
</evidence>
<dbReference type="InterPro" id="IPR036271">
    <property type="entry name" value="Tet_transcr_reg_TetR-rel_C_sf"/>
</dbReference>
<dbReference type="Pfam" id="PF02909">
    <property type="entry name" value="TetR_C_1"/>
    <property type="match status" value="1"/>
</dbReference>
<dbReference type="InterPro" id="IPR004111">
    <property type="entry name" value="Repressor_TetR_C"/>
</dbReference>
<comment type="caution">
    <text evidence="7">The sequence shown here is derived from an EMBL/GenBank/DDBJ whole genome shotgun (WGS) entry which is preliminary data.</text>
</comment>
<dbReference type="PROSITE" id="PS50977">
    <property type="entry name" value="HTH_TETR_2"/>
    <property type="match status" value="1"/>
</dbReference>
<evidence type="ECO:0000256" key="3">
    <source>
        <dbReference type="ARBA" id="ARBA00023125"/>
    </source>
</evidence>
<dbReference type="InterPro" id="IPR003012">
    <property type="entry name" value="Tet_transcr_reg_TetR"/>
</dbReference>
<evidence type="ECO:0000256" key="2">
    <source>
        <dbReference type="ARBA" id="ARBA00023015"/>
    </source>
</evidence>
<dbReference type="Proteomes" id="UP001519325">
    <property type="component" value="Unassembled WGS sequence"/>
</dbReference>
<dbReference type="InterPro" id="IPR001647">
    <property type="entry name" value="HTH_TetR"/>
</dbReference>
<dbReference type="SUPFAM" id="SSF48498">
    <property type="entry name" value="Tetracyclin repressor-like, C-terminal domain"/>
    <property type="match status" value="1"/>
</dbReference>
<dbReference type="SUPFAM" id="SSF46689">
    <property type="entry name" value="Homeodomain-like"/>
    <property type="match status" value="1"/>
</dbReference>
<evidence type="ECO:0000256" key="4">
    <source>
        <dbReference type="ARBA" id="ARBA00023163"/>
    </source>
</evidence>
<protein>
    <submittedName>
        <fullName evidence="7">AcrR family transcriptional regulator</fullName>
    </submittedName>
</protein>
<dbReference type="EMBL" id="JAGGMR010000001">
    <property type="protein sequence ID" value="MBP2194229.1"/>
    <property type="molecule type" value="Genomic_DNA"/>
</dbReference>
<dbReference type="Pfam" id="PF00440">
    <property type="entry name" value="TetR_N"/>
    <property type="match status" value="1"/>
</dbReference>
<dbReference type="InterPro" id="IPR050109">
    <property type="entry name" value="HTH-type_TetR-like_transc_reg"/>
</dbReference>
<keyword evidence="8" id="KW-1185">Reference proteome</keyword>
<name>A0ABS4QT78_9NOCA</name>
<dbReference type="PANTHER" id="PTHR30055:SF151">
    <property type="entry name" value="TRANSCRIPTIONAL REGULATORY PROTEIN"/>
    <property type="match status" value="1"/>
</dbReference>